<dbReference type="AlphaFoldDB" id="A0A4R7YNQ0"/>
<organism evidence="1 2">
    <name type="scientific">Halanaerobium saccharolyticum</name>
    <dbReference type="NCBI Taxonomy" id="43595"/>
    <lineage>
        <taxon>Bacteria</taxon>
        <taxon>Bacillati</taxon>
        <taxon>Bacillota</taxon>
        <taxon>Clostridia</taxon>
        <taxon>Halanaerobiales</taxon>
        <taxon>Halanaerobiaceae</taxon>
        <taxon>Halanaerobium</taxon>
    </lineage>
</organism>
<keyword evidence="1" id="KW-0808">Transferase</keyword>
<proteinExistence type="predicted"/>
<evidence type="ECO:0000313" key="1">
    <source>
        <dbReference type="EMBL" id="TDV98299.1"/>
    </source>
</evidence>
<protein>
    <submittedName>
        <fullName evidence="1">Glutamine cyclotransferase</fullName>
    </submittedName>
</protein>
<dbReference type="GO" id="GO:0016603">
    <property type="term" value="F:glutaminyl-peptide cyclotransferase activity"/>
    <property type="evidence" value="ECO:0007669"/>
    <property type="project" value="InterPro"/>
</dbReference>
<evidence type="ECO:0000313" key="2">
    <source>
        <dbReference type="Proteomes" id="UP000294697"/>
    </source>
</evidence>
<reference evidence="1 2" key="1">
    <citation type="submission" date="2019-03" db="EMBL/GenBank/DDBJ databases">
        <title>Subsurface microbial communities from deep shales in Ohio and West Virginia, USA.</title>
        <authorList>
            <person name="Wrighton K."/>
        </authorList>
    </citation>
    <scope>NUCLEOTIDE SEQUENCE [LARGE SCALE GENOMIC DNA]</scope>
    <source>
        <strain evidence="1 2">MSL9.2</strain>
    </source>
</reference>
<dbReference type="Pfam" id="PF05096">
    <property type="entry name" value="Glu_cyclase_2"/>
    <property type="match status" value="1"/>
</dbReference>
<dbReference type="PANTHER" id="PTHR31270:SF1">
    <property type="entry name" value="GLUTAMINYL-PEPTIDE CYCLOTRANSFERASE"/>
    <property type="match status" value="1"/>
</dbReference>
<dbReference type="InterPro" id="IPR007788">
    <property type="entry name" value="QCT"/>
</dbReference>
<dbReference type="Proteomes" id="UP000294697">
    <property type="component" value="Unassembled WGS sequence"/>
</dbReference>
<dbReference type="EMBL" id="SODA01000037">
    <property type="protein sequence ID" value="TDV98299.1"/>
    <property type="molecule type" value="Genomic_DNA"/>
</dbReference>
<dbReference type="PANTHER" id="PTHR31270">
    <property type="entry name" value="GLUTAMINYL-PEPTIDE CYCLOTRANSFERASE"/>
    <property type="match status" value="1"/>
</dbReference>
<dbReference type="InterPro" id="IPR011044">
    <property type="entry name" value="Quino_amine_DH_bsu"/>
</dbReference>
<comment type="caution">
    <text evidence="1">The sequence shown here is derived from an EMBL/GenBank/DDBJ whole genome shotgun (WGS) entry which is preliminary data.</text>
</comment>
<sequence>MMKNKINYIIIILILVLTLFSFPDLQAEEIKKLDYQILESYHHDPRAFTQGLEIHNNHLYEGTGLYGRSSLRKVEIESGQVLKQINLAKEYFGEGITILNSKIYQLSWKEKTTFVYDLNFNLIKTFSYQREGWGLANNGEQLIMSNGSEIISFRDPETFELLKKIEVKNGDQKIKNINELEYHNGFIYANIWQTDYIAKINAQNGNVTAYLDLSGILKTDYDGEIDVLNGIAYDPANDNFLVTGKLWPKIYRIKIIE</sequence>
<accession>A0A4R7YNQ0</accession>
<name>A0A4R7YNQ0_9FIRM</name>
<dbReference type="SUPFAM" id="SSF50969">
    <property type="entry name" value="YVTN repeat-like/Quinoprotein amine dehydrogenase"/>
    <property type="match status" value="1"/>
</dbReference>
<dbReference type="RefSeq" id="WP_243835896.1">
    <property type="nucleotide sequence ID" value="NZ_SODA01000037.1"/>
</dbReference>
<gene>
    <name evidence="1" type="ORF">C8C77_13712</name>
</gene>